<dbReference type="InterPro" id="IPR036390">
    <property type="entry name" value="WH_DNA-bd_sf"/>
</dbReference>
<dbReference type="Pfam" id="PF00126">
    <property type="entry name" value="HTH_1"/>
    <property type="match status" value="1"/>
</dbReference>
<evidence type="ECO:0000256" key="3">
    <source>
        <dbReference type="ARBA" id="ARBA00023125"/>
    </source>
</evidence>
<dbReference type="SUPFAM" id="SSF53850">
    <property type="entry name" value="Periplasmic binding protein-like II"/>
    <property type="match status" value="1"/>
</dbReference>
<feature type="domain" description="HTH lysR-type" evidence="5">
    <location>
        <begin position="1"/>
        <end position="58"/>
    </location>
</feature>
<dbReference type="SUPFAM" id="SSF46785">
    <property type="entry name" value="Winged helix' DNA-binding domain"/>
    <property type="match status" value="1"/>
</dbReference>
<dbReference type="PROSITE" id="PS50931">
    <property type="entry name" value="HTH_LYSR"/>
    <property type="match status" value="1"/>
</dbReference>
<accession>A0ABQ1QMC7</accession>
<dbReference type="Proteomes" id="UP000617355">
    <property type="component" value="Unassembled WGS sequence"/>
</dbReference>
<organism evidence="6 7">
    <name type="scientific">Sinisalibacter lacisalsi</name>
    <dbReference type="NCBI Taxonomy" id="1526570"/>
    <lineage>
        <taxon>Bacteria</taxon>
        <taxon>Pseudomonadati</taxon>
        <taxon>Pseudomonadota</taxon>
        <taxon>Alphaproteobacteria</taxon>
        <taxon>Rhodobacterales</taxon>
        <taxon>Roseobacteraceae</taxon>
        <taxon>Sinisalibacter</taxon>
    </lineage>
</organism>
<comment type="similarity">
    <text evidence="1">Belongs to the LysR transcriptional regulatory family.</text>
</comment>
<dbReference type="PANTHER" id="PTHR30537">
    <property type="entry name" value="HTH-TYPE TRANSCRIPTIONAL REGULATOR"/>
    <property type="match status" value="1"/>
</dbReference>
<dbReference type="EMBL" id="BMGI01000002">
    <property type="protein sequence ID" value="GGD32183.1"/>
    <property type="molecule type" value="Genomic_DNA"/>
</dbReference>
<keyword evidence="4" id="KW-0804">Transcription</keyword>
<name>A0ABQ1QMC7_9RHOB</name>
<sequence>MDWDDIQFVLAVAREGSLSGAARVLGVNHATVLRRVTGFEQKLGLAIFERTARGYRLAPHRARVLAAMQAMEEAALGVGRALTVARAPLAGLVRVTSTDSICQAILPPIIARLQAEAEGLRIELSAQNQHADLARMDADIAVRPAEALPDELVGEVAGRLGFGVYAAPGGEAGWLGLSGPIARVRAARWMAETIPQANIAGWSDSFLVLREMAAAGQGRAVLPCVIGDGDPRLARLAGAMPEMNVDLWVASHADMVDVPRIRLVREMLLAALRQDSPRWLGQING</sequence>
<dbReference type="InterPro" id="IPR000847">
    <property type="entry name" value="LysR_HTH_N"/>
</dbReference>
<keyword evidence="3" id="KW-0238">DNA-binding</keyword>
<dbReference type="Pfam" id="PF03466">
    <property type="entry name" value="LysR_substrate"/>
    <property type="match status" value="1"/>
</dbReference>
<dbReference type="RefSeq" id="WP_188527044.1">
    <property type="nucleotide sequence ID" value="NZ_BMGI01000002.1"/>
</dbReference>
<keyword evidence="2" id="KW-0805">Transcription regulation</keyword>
<evidence type="ECO:0000259" key="5">
    <source>
        <dbReference type="PROSITE" id="PS50931"/>
    </source>
</evidence>
<dbReference type="InterPro" id="IPR005119">
    <property type="entry name" value="LysR_subst-bd"/>
</dbReference>
<dbReference type="CDD" id="cd05466">
    <property type="entry name" value="PBP2_LTTR_substrate"/>
    <property type="match status" value="1"/>
</dbReference>
<reference evidence="7" key="1">
    <citation type="journal article" date="2019" name="Int. J. Syst. Evol. Microbiol.">
        <title>The Global Catalogue of Microorganisms (GCM) 10K type strain sequencing project: providing services to taxonomists for standard genome sequencing and annotation.</title>
        <authorList>
            <consortium name="The Broad Institute Genomics Platform"/>
            <consortium name="The Broad Institute Genome Sequencing Center for Infectious Disease"/>
            <person name="Wu L."/>
            <person name="Ma J."/>
        </authorList>
    </citation>
    <scope>NUCLEOTIDE SEQUENCE [LARGE SCALE GENOMIC DNA]</scope>
    <source>
        <strain evidence="7">CGMCC 1.12922</strain>
    </source>
</reference>
<evidence type="ECO:0000313" key="6">
    <source>
        <dbReference type="EMBL" id="GGD32183.1"/>
    </source>
</evidence>
<dbReference type="InterPro" id="IPR036388">
    <property type="entry name" value="WH-like_DNA-bd_sf"/>
</dbReference>
<dbReference type="Gene3D" id="1.10.10.10">
    <property type="entry name" value="Winged helix-like DNA-binding domain superfamily/Winged helix DNA-binding domain"/>
    <property type="match status" value="1"/>
</dbReference>
<gene>
    <name evidence="6" type="ORF">GCM10011358_15340</name>
</gene>
<dbReference type="PANTHER" id="PTHR30537:SF3">
    <property type="entry name" value="TRANSCRIPTIONAL REGULATORY PROTEIN"/>
    <property type="match status" value="1"/>
</dbReference>
<dbReference type="InterPro" id="IPR058163">
    <property type="entry name" value="LysR-type_TF_proteobact-type"/>
</dbReference>
<evidence type="ECO:0000313" key="7">
    <source>
        <dbReference type="Proteomes" id="UP000617355"/>
    </source>
</evidence>
<evidence type="ECO:0000256" key="1">
    <source>
        <dbReference type="ARBA" id="ARBA00009437"/>
    </source>
</evidence>
<keyword evidence="7" id="KW-1185">Reference proteome</keyword>
<dbReference type="Gene3D" id="3.40.190.10">
    <property type="entry name" value="Periplasmic binding protein-like II"/>
    <property type="match status" value="1"/>
</dbReference>
<evidence type="ECO:0000256" key="4">
    <source>
        <dbReference type="ARBA" id="ARBA00023163"/>
    </source>
</evidence>
<protein>
    <submittedName>
        <fullName evidence="6">LysR family transcriptional regulator</fullName>
    </submittedName>
</protein>
<comment type="caution">
    <text evidence="6">The sequence shown here is derived from an EMBL/GenBank/DDBJ whole genome shotgun (WGS) entry which is preliminary data.</text>
</comment>
<proteinExistence type="inferred from homology"/>
<evidence type="ECO:0000256" key="2">
    <source>
        <dbReference type="ARBA" id="ARBA00023015"/>
    </source>
</evidence>